<keyword evidence="4" id="KW-0804">Transcription</keyword>
<evidence type="ECO:0000313" key="8">
    <source>
        <dbReference type="Proteomes" id="UP001151760"/>
    </source>
</evidence>
<reference evidence="7" key="2">
    <citation type="submission" date="2022-01" db="EMBL/GenBank/DDBJ databases">
        <authorList>
            <person name="Yamashiro T."/>
            <person name="Shiraishi A."/>
            <person name="Satake H."/>
            <person name="Nakayama K."/>
        </authorList>
    </citation>
    <scope>NUCLEOTIDE SEQUENCE</scope>
</reference>
<dbReference type="EMBL" id="BQNB010017487">
    <property type="protein sequence ID" value="GJT63763.1"/>
    <property type="molecule type" value="Genomic_DNA"/>
</dbReference>
<sequence>MLTYIKWIKIRRYDSQKWSYTVDLKICLRNYQCIGQGWPAFSKCEWPKQGDHFKLEYLSEEPVESREKVETEALNCRCHFVGTLKQHDTSRKFLYVPKAFVLANGLTTGEIILKCAEKEGTWTVNLGVHNRKKSYYVRRGLHEFCIANGLEAGNIIKFELIRDKGKPVAVISILLEKETRKRKAAQIACFKSIATACSILLIASSDSERWNCWQKDRRVGEQPELHSCPQNVPRDFAMSNGFVNMNSEEMIVIDEKTKALASKSLRHT</sequence>
<evidence type="ECO:0000256" key="1">
    <source>
        <dbReference type="ARBA" id="ARBA00004123"/>
    </source>
</evidence>
<dbReference type="Gene3D" id="2.40.330.10">
    <property type="entry name" value="DNA-binding pseudobarrel domain"/>
    <property type="match status" value="1"/>
</dbReference>
<keyword evidence="8" id="KW-1185">Reference proteome</keyword>
<accession>A0ABQ5FK98</accession>
<dbReference type="InterPro" id="IPR015300">
    <property type="entry name" value="DNA-bd_pseudobarrel_sf"/>
</dbReference>
<dbReference type="SUPFAM" id="SSF101936">
    <property type="entry name" value="DNA-binding pseudobarrel domain"/>
    <property type="match status" value="1"/>
</dbReference>
<feature type="domain" description="TF-B3" evidence="6">
    <location>
        <begin position="79"/>
        <end position="177"/>
    </location>
</feature>
<organism evidence="7 8">
    <name type="scientific">Tanacetum coccineum</name>
    <dbReference type="NCBI Taxonomy" id="301880"/>
    <lineage>
        <taxon>Eukaryota</taxon>
        <taxon>Viridiplantae</taxon>
        <taxon>Streptophyta</taxon>
        <taxon>Embryophyta</taxon>
        <taxon>Tracheophyta</taxon>
        <taxon>Spermatophyta</taxon>
        <taxon>Magnoliopsida</taxon>
        <taxon>eudicotyledons</taxon>
        <taxon>Gunneridae</taxon>
        <taxon>Pentapetalae</taxon>
        <taxon>asterids</taxon>
        <taxon>campanulids</taxon>
        <taxon>Asterales</taxon>
        <taxon>Asteraceae</taxon>
        <taxon>Asteroideae</taxon>
        <taxon>Anthemideae</taxon>
        <taxon>Anthemidinae</taxon>
        <taxon>Tanacetum</taxon>
    </lineage>
</organism>
<keyword evidence="3" id="KW-0238">DNA-binding</keyword>
<evidence type="ECO:0000256" key="5">
    <source>
        <dbReference type="ARBA" id="ARBA00023242"/>
    </source>
</evidence>
<dbReference type="CDD" id="cd10017">
    <property type="entry name" value="B3_DNA"/>
    <property type="match status" value="1"/>
</dbReference>
<gene>
    <name evidence="7" type="ORF">Tco_1015243</name>
</gene>
<keyword evidence="5" id="KW-0539">Nucleus</keyword>
<dbReference type="PANTHER" id="PTHR31674:SF96">
    <property type="entry name" value="B3 DOMAIN-CONTAINING PROTEIN REM-LIKE 3-RELATED"/>
    <property type="match status" value="1"/>
</dbReference>
<name>A0ABQ5FK98_9ASTR</name>
<evidence type="ECO:0000256" key="3">
    <source>
        <dbReference type="ARBA" id="ARBA00023125"/>
    </source>
</evidence>
<comment type="caution">
    <text evidence="7">The sequence shown here is derived from an EMBL/GenBank/DDBJ whole genome shotgun (WGS) entry which is preliminary data.</text>
</comment>
<dbReference type="Proteomes" id="UP001151760">
    <property type="component" value="Unassembled WGS sequence"/>
</dbReference>
<proteinExistence type="predicted"/>
<evidence type="ECO:0000256" key="4">
    <source>
        <dbReference type="ARBA" id="ARBA00023163"/>
    </source>
</evidence>
<reference evidence="7" key="1">
    <citation type="journal article" date="2022" name="Int. J. Mol. Sci.">
        <title>Draft Genome of Tanacetum Coccineum: Genomic Comparison of Closely Related Tanacetum-Family Plants.</title>
        <authorList>
            <person name="Yamashiro T."/>
            <person name="Shiraishi A."/>
            <person name="Nakayama K."/>
            <person name="Satake H."/>
        </authorList>
    </citation>
    <scope>NUCLEOTIDE SEQUENCE</scope>
</reference>
<dbReference type="Pfam" id="PF02362">
    <property type="entry name" value="B3"/>
    <property type="match status" value="1"/>
</dbReference>
<comment type="subcellular location">
    <subcellularLocation>
        <location evidence="1">Nucleus</location>
    </subcellularLocation>
</comment>
<dbReference type="InterPro" id="IPR039218">
    <property type="entry name" value="REM_fam"/>
</dbReference>
<evidence type="ECO:0000256" key="2">
    <source>
        <dbReference type="ARBA" id="ARBA00023015"/>
    </source>
</evidence>
<dbReference type="PANTHER" id="PTHR31674">
    <property type="entry name" value="B3 DOMAIN-CONTAINING PROTEIN REM-LIKE 3-RELATED"/>
    <property type="match status" value="1"/>
</dbReference>
<dbReference type="InterPro" id="IPR003340">
    <property type="entry name" value="B3_DNA-bd"/>
</dbReference>
<evidence type="ECO:0000259" key="6">
    <source>
        <dbReference type="PROSITE" id="PS50863"/>
    </source>
</evidence>
<protein>
    <submittedName>
        <fullName evidence="7">B3 DNA binding domain-containing protein</fullName>
    </submittedName>
</protein>
<dbReference type="PROSITE" id="PS50863">
    <property type="entry name" value="B3"/>
    <property type="match status" value="1"/>
</dbReference>
<dbReference type="SMART" id="SM01019">
    <property type="entry name" value="B3"/>
    <property type="match status" value="1"/>
</dbReference>
<evidence type="ECO:0000313" key="7">
    <source>
        <dbReference type="EMBL" id="GJT63763.1"/>
    </source>
</evidence>
<keyword evidence="2" id="KW-0805">Transcription regulation</keyword>